<evidence type="ECO:0000313" key="1">
    <source>
        <dbReference type="EMBL" id="ADE29249.1"/>
    </source>
</evidence>
<accession>D5L2J0</accession>
<name>D5L2J0_9VIRU</name>
<organism evidence="1">
    <name type="scientific">uncultured virus</name>
    <dbReference type="NCBI Taxonomy" id="340016"/>
    <lineage>
        <taxon>Viruses</taxon>
        <taxon>environmental samples</taxon>
    </lineage>
</organism>
<sequence length="94" mass="10118">MTQFNSNGGTAMTEIVERDITIIAADGSTEKRTVTVDAATWETIEHIQDGGTLTLAVMNELHQALPTQTVNGFIAHSMHAHEEDRLAHDGGSDS</sequence>
<proteinExistence type="predicted"/>
<protein>
    <submittedName>
        <fullName evidence="1">Uncharacterized protein</fullName>
    </submittedName>
</protein>
<dbReference type="EMBL" id="GU735264">
    <property type="protein sequence ID" value="ADE29249.1"/>
    <property type="molecule type" value="Genomic_DNA"/>
</dbReference>
<reference evidence="1" key="1">
    <citation type="journal article" date="2010" name="Environ. Microbiol.">
        <title>The metavirome of a hypersaline environment.</title>
        <authorList>
            <person name="Santos F."/>
            <person name="Yarza P."/>
            <person name="Parro V."/>
            <person name="Briones C."/>
            <person name="Anton J."/>
        </authorList>
    </citation>
    <scope>NUCLEOTIDE SEQUENCE</scope>
</reference>